<dbReference type="EMBL" id="SNRY01001263">
    <property type="protein sequence ID" value="KAA6332270.1"/>
    <property type="molecule type" value="Genomic_DNA"/>
</dbReference>
<organism evidence="1">
    <name type="scientific">termite gut metagenome</name>
    <dbReference type="NCBI Taxonomy" id="433724"/>
    <lineage>
        <taxon>unclassified sequences</taxon>
        <taxon>metagenomes</taxon>
        <taxon>organismal metagenomes</taxon>
    </lineage>
</organism>
<dbReference type="Pfam" id="PF12771">
    <property type="entry name" value="SusD-like_2"/>
    <property type="match status" value="1"/>
</dbReference>
<gene>
    <name evidence="1" type="ORF">EZS27_019207</name>
</gene>
<proteinExistence type="predicted"/>
<name>A0A5J4RGK0_9ZZZZ</name>
<comment type="caution">
    <text evidence="1">The sequence shown here is derived from an EMBL/GenBank/DDBJ whole genome shotgun (WGS) entry which is preliminary data.</text>
</comment>
<evidence type="ECO:0000313" key="1">
    <source>
        <dbReference type="EMBL" id="KAA6332270.1"/>
    </source>
</evidence>
<dbReference type="Gene3D" id="1.25.40.390">
    <property type="match status" value="1"/>
</dbReference>
<reference evidence="1" key="1">
    <citation type="submission" date="2019-03" db="EMBL/GenBank/DDBJ databases">
        <title>Single cell metagenomics reveals metabolic interactions within the superorganism composed of flagellate Streblomastix strix and complex community of Bacteroidetes bacteria on its surface.</title>
        <authorList>
            <person name="Treitli S.C."/>
            <person name="Kolisko M."/>
            <person name="Husnik F."/>
            <person name="Keeling P."/>
            <person name="Hampl V."/>
        </authorList>
    </citation>
    <scope>NUCLEOTIDE SEQUENCE</scope>
    <source>
        <strain evidence="1">STM</strain>
    </source>
</reference>
<protein>
    <recommendedName>
        <fullName evidence="2">SusD/RagB family nutrient-binding outer membrane lipoprotein</fullName>
    </recommendedName>
</protein>
<dbReference type="InterPro" id="IPR041662">
    <property type="entry name" value="SusD-like_2"/>
</dbReference>
<accession>A0A5J4RGK0</accession>
<evidence type="ECO:0008006" key="2">
    <source>
        <dbReference type="Google" id="ProtNLM"/>
    </source>
</evidence>
<dbReference type="SUPFAM" id="SSF48452">
    <property type="entry name" value="TPR-like"/>
    <property type="match status" value="1"/>
</dbReference>
<sequence length="530" mass="58188">MKTYFKKISVSIIAAAGLVLFNGCDLDINDNPNLATGAVVTPNYVFPAVVATTMYNQVNYYGYASAAYFVGYQVPGAGIGGFGDVFSNSISSSFNTGAWTAVFSDLRDLQTIIRKAEEDPQYVVYGAISQVWKSYLYQLLVDIYGDVPYLEALGGGSGNFSPKYDKDSDVYQYLVADLDIAITTLKANLNTSGLALLTSTTDPVFKGDLAKWVKFANNLKLRLLVRARGTVIDSFVQSEFGKFSSDGFLKENVLVQPGYNASSRENPFWEIYHSSVAGSNTQAANYYIPSCYVFAFYNGTKLNDPVRGALTYKSFPNTPRWSLADQSAGQPYTEKYTWHVGTGSGVNASVAKGILKSRAAASPLVLAAETYFLLAEAALFDHALDGDAKSNFEKGIEASFAYLELEGTATAPPDVTAEVAEYFKLNSDNYLVNFDKATTTEQKLEAIITQKYLALNIIGSHEAWTEFRRTTYPTISGTDSLTTFASTQSSSPRPDKLLIRQIYPQNERDLNENAPLIRDGFSNPIFWDKD</sequence>
<dbReference type="AlphaFoldDB" id="A0A5J4RGK0"/>
<dbReference type="InterPro" id="IPR011990">
    <property type="entry name" value="TPR-like_helical_dom_sf"/>
</dbReference>